<dbReference type="SUPFAM" id="SSF51735">
    <property type="entry name" value="NAD(P)-binding Rossmann-fold domains"/>
    <property type="match status" value="1"/>
</dbReference>
<sequence length="88" mass="9285">MNNAGWAKDWLEGRVVLVTGGTGGIGGAIAEAFRDAGAEVIATGRAGARWLKPLPVRRLRASGISCWMSAAPKACARSWAVWSALMSW</sequence>
<comment type="caution">
    <text evidence="1">The sequence shown here is derived from an EMBL/GenBank/DDBJ whole genome shotgun (WGS) entry which is preliminary data.</text>
</comment>
<keyword evidence="2" id="KW-1185">Reference proteome</keyword>
<gene>
    <name evidence="1" type="ORF">QWZ10_23360</name>
</gene>
<dbReference type="InterPro" id="IPR002347">
    <property type="entry name" value="SDR_fam"/>
</dbReference>
<reference evidence="2" key="1">
    <citation type="journal article" date="2019" name="Int. J. Syst. Evol. Microbiol.">
        <title>The Global Catalogue of Microorganisms (GCM) 10K type strain sequencing project: providing services to taxonomists for standard genome sequencing and annotation.</title>
        <authorList>
            <consortium name="The Broad Institute Genomics Platform"/>
            <consortium name="The Broad Institute Genome Sequencing Center for Infectious Disease"/>
            <person name="Wu L."/>
            <person name="Ma J."/>
        </authorList>
    </citation>
    <scope>NUCLEOTIDE SEQUENCE [LARGE SCALE GENOMIC DNA]</scope>
    <source>
        <strain evidence="2">CECT 8482</strain>
    </source>
</reference>
<dbReference type="Pfam" id="PF00106">
    <property type="entry name" value="adh_short"/>
    <property type="match status" value="1"/>
</dbReference>
<dbReference type="Gene3D" id="3.40.50.720">
    <property type="entry name" value="NAD(P)-binding Rossmann-like Domain"/>
    <property type="match status" value="1"/>
</dbReference>
<protein>
    <submittedName>
        <fullName evidence="1">SDR family NAD(P)-dependent oxidoreductase</fullName>
    </submittedName>
</protein>
<dbReference type="Proteomes" id="UP001243846">
    <property type="component" value="Unassembled WGS sequence"/>
</dbReference>
<proteinExistence type="predicted"/>
<evidence type="ECO:0000313" key="1">
    <source>
        <dbReference type="EMBL" id="MDN3713980.1"/>
    </source>
</evidence>
<evidence type="ECO:0000313" key="2">
    <source>
        <dbReference type="Proteomes" id="UP001243846"/>
    </source>
</evidence>
<dbReference type="InterPro" id="IPR036291">
    <property type="entry name" value="NAD(P)-bd_dom_sf"/>
</dbReference>
<organism evidence="1 2">
    <name type="scientific">Paracoccus cavernae</name>
    <dbReference type="NCBI Taxonomy" id="1571207"/>
    <lineage>
        <taxon>Bacteria</taxon>
        <taxon>Pseudomonadati</taxon>
        <taxon>Pseudomonadota</taxon>
        <taxon>Alphaproteobacteria</taxon>
        <taxon>Rhodobacterales</taxon>
        <taxon>Paracoccaceae</taxon>
        <taxon>Paracoccus</taxon>
    </lineage>
</organism>
<name>A0ABT8DFK1_9RHOB</name>
<dbReference type="EMBL" id="JAUFRC010000003">
    <property type="protein sequence ID" value="MDN3713980.1"/>
    <property type="molecule type" value="Genomic_DNA"/>
</dbReference>
<accession>A0ABT8DFK1</accession>